<dbReference type="InterPro" id="IPR003594">
    <property type="entry name" value="HATPase_dom"/>
</dbReference>
<evidence type="ECO:0000256" key="7">
    <source>
        <dbReference type="ARBA" id="ARBA00022840"/>
    </source>
</evidence>
<dbReference type="EMBL" id="CP089291">
    <property type="protein sequence ID" value="UOF88669.1"/>
    <property type="molecule type" value="Genomic_DNA"/>
</dbReference>
<feature type="domain" description="Histidine kinase" evidence="10">
    <location>
        <begin position="241"/>
        <end position="441"/>
    </location>
</feature>
<feature type="transmembrane region" description="Helical" evidence="9">
    <location>
        <begin position="139"/>
        <end position="156"/>
    </location>
</feature>
<keyword evidence="5" id="KW-0547">Nucleotide-binding</keyword>
<evidence type="ECO:0000313" key="11">
    <source>
        <dbReference type="EMBL" id="UOF88669.1"/>
    </source>
</evidence>
<organism evidence="11 12">
    <name type="scientific">Fodinisporobacter ferrooxydans</name>
    <dbReference type="NCBI Taxonomy" id="2901836"/>
    <lineage>
        <taxon>Bacteria</taxon>
        <taxon>Bacillati</taxon>
        <taxon>Bacillota</taxon>
        <taxon>Bacilli</taxon>
        <taxon>Bacillales</taxon>
        <taxon>Alicyclobacillaceae</taxon>
        <taxon>Fodinisporobacter</taxon>
    </lineage>
</organism>
<dbReference type="InterPro" id="IPR004358">
    <property type="entry name" value="Sig_transdc_His_kin-like_C"/>
</dbReference>
<dbReference type="InterPro" id="IPR036890">
    <property type="entry name" value="HATPase_C_sf"/>
</dbReference>
<sequence>MEKVVRSWKIWIGIGLFLLGILIPYALNPQLVGMNQLLKTMNHKTDGNALMMSAFFIVSINTIISIPQFLSVVMLGDGMAAAFNRSELKTLIPLIVVPLAYVFVNMLTPLTYNFGATDIFLWLTIVVMQKLSKQKLNMVMKLLVFSQLIFGVTWLNQVPYFTPYGFGRGSLSMKVKQAALQIGFGQVLALYANMFFLIFVASAITLWIYLVLYMERWAISQDLHRAQLEARESRSGREVLHLVHDLKTPLATIEGLVSLMEIRWPDPKMQEYCQTIYGSIHSMSRMVSEILYEDRKDWCKLIELIDYVRASRLSGTNVSVDIELEGETQTSLYINKIRVTRAIVNLIDNALDAIQERENGRIVLRAKTLTKVVILEVEDNGCGISADRVKRIWKTGYSTKNHPGVGLSFVRQVAEGHGGTVHVKSAAGQGTKVWITLPLGETNENFHHER</sequence>
<dbReference type="EC" id="2.7.13.3" evidence="2"/>
<dbReference type="InterPro" id="IPR050736">
    <property type="entry name" value="Sensor_HK_Regulatory"/>
</dbReference>
<dbReference type="PANTHER" id="PTHR43711:SF1">
    <property type="entry name" value="HISTIDINE KINASE 1"/>
    <property type="match status" value="1"/>
</dbReference>
<dbReference type="InterPro" id="IPR005467">
    <property type="entry name" value="His_kinase_dom"/>
</dbReference>
<feature type="transmembrane region" description="Helical" evidence="9">
    <location>
        <begin position="7"/>
        <end position="27"/>
    </location>
</feature>
<dbReference type="PANTHER" id="PTHR43711">
    <property type="entry name" value="TWO-COMPONENT HISTIDINE KINASE"/>
    <property type="match status" value="1"/>
</dbReference>
<feature type="transmembrane region" description="Helical" evidence="9">
    <location>
        <begin position="190"/>
        <end position="212"/>
    </location>
</feature>
<dbReference type="Pfam" id="PF00512">
    <property type="entry name" value="HisKA"/>
    <property type="match status" value="1"/>
</dbReference>
<dbReference type="RefSeq" id="WP_347435347.1">
    <property type="nucleotide sequence ID" value="NZ_CP089291.1"/>
</dbReference>
<protein>
    <recommendedName>
        <fullName evidence="2">histidine kinase</fullName>
        <ecNumber evidence="2">2.7.13.3</ecNumber>
    </recommendedName>
</protein>
<evidence type="ECO:0000256" key="3">
    <source>
        <dbReference type="ARBA" id="ARBA00022553"/>
    </source>
</evidence>
<evidence type="ECO:0000256" key="5">
    <source>
        <dbReference type="ARBA" id="ARBA00022741"/>
    </source>
</evidence>
<dbReference type="Proteomes" id="UP000830167">
    <property type="component" value="Chromosome"/>
</dbReference>
<dbReference type="GO" id="GO:0016301">
    <property type="term" value="F:kinase activity"/>
    <property type="evidence" value="ECO:0007669"/>
    <property type="project" value="UniProtKB-KW"/>
</dbReference>
<feature type="transmembrane region" description="Helical" evidence="9">
    <location>
        <begin position="47"/>
        <end position="76"/>
    </location>
</feature>
<evidence type="ECO:0000256" key="8">
    <source>
        <dbReference type="ARBA" id="ARBA00023012"/>
    </source>
</evidence>
<dbReference type="SMART" id="SM00388">
    <property type="entry name" value="HisKA"/>
    <property type="match status" value="1"/>
</dbReference>
<dbReference type="PRINTS" id="PR00344">
    <property type="entry name" value="BCTRLSENSOR"/>
</dbReference>
<keyword evidence="4" id="KW-0808">Transferase</keyword>
<name>A0ABY4CF61_9BACL</name>
<evidence type="ECO:0000256" key="6">
    <source>
        <dbReference type="ARBA" id="ARBA00022777"/>
    </source>
</evidence>
<evidence type="ECO:0000256" key="2">
    <source>
        <dbReference type="ARBA" id="ARBA00012438"/>
    </source>
</evidence>
<dbReference type="Pfam" id="PF02518">
    <property type="entry name" value="HATPase_c"/>
    <property type="match status" value="1"/>
</dbReference>
<dbReference type="InterPro" id="IPR003661">
    <property type="entry name" value="HisK_dim/P_dom"/>
</dbReference>
<keyword evidence="9" id="KW-0472">Membrane</keyword>
<keyword evidence="8" id="KW-0902">Two-component regulatory system</keyword>
<dbReference type="SUPFAM" id="SSF55874">
    <property type="entry name" value="ATPase domain of HSP90 chaperone/DNA topoisomerase II/histidine kinase"/>
    <property type="match status" value="1"/>
</dbReference>
<keyword evidence="12" id="KW-1185">Reference proteome</keyword>
<dbReference type="Gene3D" id="3.30.565.10">
    <property type="entry name" value="Histidine kinase-like ATPase, C-terminal domain"/>
    <property type="match status" value="1"/>
</dbReference>
<dbReference type="PROSITE" id="PS50109">
    <property type="entry name" value="HIS_KIN"/>
    <property type="match status" value="1"/>
</dbReference>
<dbReference type="Gene3D" id="1.10.287.130">
    <property type="match status" value="1"/>
</dbReference>
<keyword evidence="9" id="KW-1133">Transmembrane helix</keyword>
<comment type="catalytic activity">
    <reaction evidence="1">
        <text>ATP + protein L-histidine = ADP + protein N-phospho-L-histidine.</text>
        <dbReference type="EC" id="2.7.13.3"/>
    </reaction>
</comment>
<dbReference type="InterPro" id="IPR036097">
    <property type="entry name" value="HisK_dim/P_sf"/>
</dbReference>
<reference evidence="11" key="1">
    <citation type="submission" date="2021-12" db="EMBL/GenBank/DDBJ databases">
        <title>Alicyclobacillaceae gen. nov., sp. nov., isolated from chalcocite enrichment system.</title>
        <authorList>
            <person name="Jiang Z."/>
        </authorList>
    </citation>
    <scope>NUCLEOTIDE SEQUENCE</scope>
    <source>
        <strain evidence="11">MYW30-H2</strain>
    </source>
</reference>
<evidence type="ECO:0000256" key="1">
    <source>
        <dbReference type="ARBA" id="ARBA00000085"/>
    </source>
</evidence>
<evidence type="ECO:0000313" key="12">
    <source>
        <dbReference type="Proteomes" id="UP000830167"/>
    </source>
</evidence>
<dbReference type="CDD" id="cd00075">
    <property type="entry name" value="HATPase"/>
    <property type="match status" value="1"/>
</dbReference>
<feature type="transmembrane region" description="Helical" evidence="9">
    <location>
        <begin position="88"/>
        <end position="104"/>
    </location>
</feature>
<keyword evidence="6 11" id="KW-0418">Kinase</keyword>
<evidence type="ECO:0000259" key="10">
    <source>
        <dbReference type="PROSITE" id="PS50109"/>
    </source>
</evidence>
<evidence type="ECO:0000256" key="4">
    <source>
        <dbReference type="ARBA" id="ARBA00022679"/>
    </source>
</evidence>
<gene>
    <name evidence="11" type="ORF">LSG31_11975</name>
</gene>
<keyword evidence="7" id="KW-0067">ATP-binding</keyword>
<accession>A0ABY4CF61</accession>
<dbReference type="SUPFAM" id="SSF47384">
    <property type="entry name" value="Homodimeric domain of signal transducing histidine kinase"/>
    <property type="match status" value="1"/>
</dbReference>
<keyword evidence="3" id="KW-0597">Phosphoprotein</keyword>
<dbReference type="CDD" id="cd00082">
    <property type="entry name" value="HisKA"/>
    <property type="match status" value="1"/>
</dbReference>
<dbReference type="SMART" id="SM00387">
    <property type="entry name" value="HATPase_c"/>
    <property type="match status" value="1"/>
</dbReference>
<feature type="transmembrane region" description="Helical" evidence="9">
    <location>
        <begin position="110"/>
        <end position="127"/>
    </location>
</feature>
<proteinExistence type="predicted"/>
<keyword evidence="9" id="KW-0812">Transmembrane</keyword>
<evidence type="ECO:0000256" key="9">
    <source>
        <dbReference type="SAM" id="Phobius"/>
    </source>
</evidence>